<dbReference type="EMBL" id="AP027041">
    <property type="protein sequence ID" value="BDU18141.1"/>
    <property type="molecule type" value="Genomic_DNA"/>
</dbReference>
<dbReference type="RefSeq" id="WP_281780016.1">
    <property type="nucleotide sequence ID" value="NZ_AP027041.1"/>
</dbReference>
<organism evidence="1 2">
    <name type="scientific">Lysobacter auxotrophicus</name>
    <dbReference type="NCBI Taxonomy" id="2992573"/>
    <lineage>
        <taxon>Bacteria</taxon>
        <taxon>Pseudomonadati</taxon>
        <taxon>Pseudomonadota</taxon>
        <taxon>Gammaproteobacteria</taxon>
        <taxon>Lysobacterales</taxon>
        <taxon>Lysobacteraceae</taxon>
        <taxon>Lysobacter</taxon>
    </lineage>
</organism>
<name>A0ABM8DHV0_9GAMM</name>
<proteinExistence type="predicted"/>
<accession>A0ABM8DHV0</accession>
<gene>
    <name evidence="1" type="ORF">LA521A_33420</name>
</gene>
<evidence type="ECO:0000313" key="2">
    <source>
        <dbReference type="Proteomes" id="UP001317822"/>
    </source>
</evidence>
<keyword evidence="2" id="KW-1185">Reference proteome</keyword>
<sequence length="149" mass="16108">MDNMEFFDRFTLALFERLYSSFPTPVEVDAVSIGASLLPEDVDQAVGFDLLQAAEHAVTFLAEEGFVTHQGRYLERAVFLEVRLTSKGLAVLGSTPGSLENREPLIARIRRALAGGVREAGTETVKLLAQQAFSAATALAPAVVAQLTR</sequence>
<reference evidence="1 2" key="1">
    <citation type="journal article" date="2023" name="Int. J. Syst. Evol. Microbiol.">
        <title>Physiological and genomic analyses of cobalamin (vitamin B12)-auxotrophy of Lysobacter auxotrophicus sp. nov., a methionine-auxotrophic chitinolytic bacterium isolated from chitin-treated soil.</title>
        <authorList>
            <person name="Saito A."/>
            <person name="Dohra H."/>
            <person name="Hamada M."/>
            <person name="Moriuchi R."/>
            <person name="Kotsuchibashi Y."/>
            <person name="Mori K."/>
        </authorList>
    </citation>
    <scope>NUCLEOTIDE SEQUENCE [LARGE SCALE GENOMIC DNA]</scope>
    <source>
        <strain evidence="1 2">5-21a</strain>
    </source>
</reference>
<protein>
    <recommendedName>
        <fullName evidence="3">DUF2513 domain-containing protein</fullName>
    </recommendedName>
</protein>
<evidence type="ECO:0008006" key="3">
    <source>
        <dbReference type="Google" id="ProtNLM"/>
    </source>
</evidence>
<dbReference type="Proteomes" id="UP001317822">
    <property type="component" value="Chromosome"/>
</dbReference>
<evidence type="ECO:0000313" key="1">
    <source>
        <dbReference type="EMBL" id="BDU18141.1"/>
    </source>
</evidence>